<accession>A0A6A6V4M4</accession>
<name>A0A6A6V4M4_9PLEO</name>
<dbReference type="AlphaFoldDB" id="A0A6A6V4M4"/>
<dbReference type="EMBL" id="MU006582">
    <property type="protein sequence ID" value="KAF2745445.1"/>
    <property type="molecule type" value="Genomic_DNA"/>
</dbReference>
<gene>
    <name evidence="1" type="ORF">M011DRAFT_136737</name>
</gene>
<sequence>MDIDRNRNSATSPRFSPDGDLCHVLSKILVYLQAREHQANLRILNKLSKLYSPIGTPERPSGSFSVNTDRNGRSFMGPRMFETFKWYPLDPPCHVDWGWSADRFFWYEGRSSALTFIRDVCIDGRTELRPGAVSNQHGVCVHHLTGKLLRGLKRNYLQSFSYWGFVTLHIKELEYLMETQQNMHRFAARLELNMMPPQERDTWIARNRPMAASAFAN</sequence>
<dbReference type="Proteomes" id="UP000799440">
    <property type="component" value="Unassembled WGS sequence"/>
</dbReference>
<organism evidence="1 2">
    <name type="scientific">Sporormia fimetaria CBS 119925</name>
    <dbReference type="NCBI Taxonomy" id="1340428"/>
    <lineage>
        <taxon>Eukaryota</taxon>
        <taxon>Fungi</taxon>
        <taxon>Dikarya</taxon>
        <taxon>Ascomycota</taxon>
        <taxon>Pezizomycotina</taxon>
        <taxon>Dothideomycetes</taxon>
        <taxon>Pleosporomycetidae</taxon>
        <taxon>Pleosporales</taxon>
        <taxon>Sporormiaceae</taxon>
        <taxon>Sporormia</taxon>
    </lineage>
</organism>
<proteinExistence type="predicted"/>
<evidence type="ECO:0000313" key="1">
    <source>
        <dbReference type="EMBL" id="KAF2745445.1"/>
    </source>
</evidence>
<evidence type="ECO:0000313" key="2">
    <source>
        <dbReference type="Proteomes" id="UP000799440"/>
    </source>
</evidence>
<reference evidence="1" key="1">
    <citation type="journal article" date="2020" name="Stud. Mycol.">
        <title>101 Dothideomycetes genomes: a test case for predicting lifestyles and emergence of pathogens.</title>
        <authorList>
            <person name="Haridas S."/>
            <person name="Albert R."/>
            <person name="Binder M."/>
            <person name="Bloem J."/>
            <person name="Labutti K."/>
            <person name="Salamov A."/>
            <person name="Andreopoulos B."/>
            <person name="Baker S."/>
            <person name="Barry K."/>
            <person name="Bills G."/>
            <person name="Bluhm B."/>
            <person name="Cannon C."/>
            <person name="Castanera R."/>
            <person name="Culley D."/>
            <person name="Daum C."/>
            <person name="Ezra D."/>
            <person name="Gonzalez J."/>
            <person name="Henrissat B."/>
            <person name="Kuo A."/>
            <person name="Liang C."/>
            <person name="Lipzen A."/>
            <person name="Lutzoni F."/>
            <person name="Magnuson J."/>
            <person name="Mondo S."/>
            <person name="Nolan M."/>
            <person name="Ohm R."/>
            <person name="Pangilinan J."/>
            <person name="Park H.-J."/>
            <person name="Ramirez L."/>
            <person name="Alfaro M."/>
            <person name="Sun H."/>
            <person name="Tritt A."/>
            <person name="Yoshinaga Y."/>
            <person name="Zwiers L.-H."/>
            <person name="Turgeon B."/>
            <person name="Goodwin S."/>
            <person name="Spatafora J."/>
            <person name="Crous P."/>
            <person name="Grigoriev I."/>
        </authorList>
    </citation>
    <scope>NUCLEOTIDE SEQUENCE</scope>
    <source>
        <strain evidence="1">CBS 119925</strain>
    </source>
</reference>
<protein>
    <submittedName>
        <fullName evidence="1">Uncharacterized protein</fullName>
    </submittedName>
</protein>
<keyword evidence="2" id="KW-1185">Reference proteome</keyword>